<dbReference type="GO" id="GO:0005615">
    <property type="term" value="C:extracellular space"/>
    <property type="evidence" value="ECO:0007669"/>
    <property type="project" value="TreeGrafter"/>
</dbReference>
<dbReference type="Gene3D" id="3.15.10.30">
    <property type="entry name" value="Haemolymph juvenile hormone binding protein"/>
    <property type="match status" value="2"/>
</dbReference>
<reference evidence="1" key="1">
    <citation type="submission" date="2020-11" db="EMBL/GenBank/DDBJ databases">
        <authorList>
            <person name="Tran Van P."/>
        </authorList>
    </citation>
    <scope>NUCLEOTIDE SEQUENCE</scope>
</reference>
<dbReference type="EMBL" id="OE004856">
    <property type="protein sequence ID" value="CAD7461508.1"/>
    <property type="molecule type" value="Genomic_DNA"/>
</dbReference>
<dbReference type="Pfam" id="PF06585">
    <property type="entry name" value="JHBP"/>
    <property type="match status" value="1"/>
</dbReference>
<evidence type="ECO:0000313" key="1">
    <source>
        <dbReference type="EMBL" id="CAD7461508.1"/>
    </source>
</evidence>
<protein>
    <submittedName>
        <fullName evidence="1">Uncharacterized protein</fullName>
    </submittedName>
</protein>
<dbReference type="InterPro" id="IPR010562">
    <property type="entry name" value="Haemolymph_juvenile_hormone-bd"/>
</dbReference>
<dbReference type="PANTHER" id="PTHR11008:SF35">
    <property type="entry name" value="PROTEIN TAKEOUT-LIKE PROTEIN"/>
    <property type="match status" value="1"/>
</dbReference>
<organism evidence="1">
    <name type="scientific">Timema tahoe</name>
    <dbReference type="NCBI Taxonomy" id="61484"/>
    <lineage>
        <taxon>Eukaryota</taxon>
        <taxon>Metazoa</taxon>
        <taxon>Ecdysozoa</taxon>
        <taxon>Arthropoda</taxon>
        <taxon>Hexapoda</taxon>
        <taxon>Insecta</taxon>
        <taxon>Pterygota</taxon>
        <taxon>Neoptera</taxon>
        <taxon>Polyneoptera</taxon>
        <taxon>Phasmatodea</taxon>
        <taxon>Timematodea</taxon>
        <taxon>Timematoidea</taxon>
        <taxon>Timematidae</taxon>
        <taxon>Timema</taxon>
    </lineage>
</organism>
<dbReference type="AlphaFoldDB" id="A0A7R9IN42"/>
<gene>
    <name evidence="1" type="ORF">TTEB3V08_LOCUS9417</name>
</gene>
<proteinExistence type="predicted"/>
<dbReference type="PANTHER" id="PTHR11008">
    <property type="entry name" value="PROTEIN TAKEOUT-LIKE PROTEIN"/>
    <property type="match status" value="1"/>
</dbReference>
<dbReference type="InterPro" id="IPR038606">
    <property type="entry name" value="To_sf"/>
</dbReference>
<name>A0A7R9IN42_9NEOP</name>
<sequence>MAGPPLLGKILPTFVDRGRHVVSTISPPPVNLRIPEIDVPPIEPMNIPRMAMENGNGAVRIRAVFSNMTAHGASNYTVLSLKTDLDDYRIDMGLEIPRIEALGKYDVSGNILLFPVRSRGEFTAIFREAMNQFLNQNANEIIKEMKPAAAHSIGRHFKEFLNTAFLKIPINVWLLDA</sequence>
<dbReference type="SMART" id="SM00700">
    <property type="entry name" value="JHBP"/>
    <property type="match status" value="1"/>
</dbReference>
<accession>A0A7R9IN42</accession>